<proteinExistence type="predicted"/>
<organism evidence="1">
    <name type="scientific">Anguilla anguilla</name>
    <name type="common">European freshwater eel</name>
    <name type="synonym">Muraena anguilla</name>
    <dbReference type="NCBI Taxonomy" id="7936"/>
    <lineage>
        <taxon>Eukaryota</taxon>
        <taxon>Metazoa</taxon>
        <taxon>Chordata</taxon>
        <taxon>Craniata</taxon>
        <taxon>Vertebrata</taxon>
        <taxon>Euteleostomi</taxon>
        <taxon>Actinopterygii</taxon>
        <taxon>Neopterygii</taxon>
        <taxon>Teleostei</taxon>
        <taxon>Anguilliformes</taxon>
        <taxon>Anguillidae</taxon>
        <taxon>Anguilla</taxon>
    </lineage>
</organism>
<dbReference type="AlphaFoldDB" id="A0A0E9VJ16"/>
<sequence length="31" mass="3346">MTLFSFSCPILHGLSGKVHRDMFATSSSSSN</sequence>
<reference evidence="1" key="2">
    <citation type="journal article" date="2015" name="Fish Shellfish Immunol.">
        <title>Early steps in the European eel (Anguilla anguilla)-Vibrio vulnificus interaction in the gills: Role of the RtxA13 toxin.</title>
        <authorList>
            <person name="Callol A."/>
            <person name="Pajuelo D."/>
            <person name="Ebbesson L."/>
            <person name="Teles M."/>
            <person name="MacKenzie S."/>
            <person name="Amaro C."/>
        </authorList>
    </citation>
    <scope>NUCLEOTIDE SEQUENCE</scope>
</reference>
<reference evidence="1" key="1">
    <citation type="submission" date="2014-11" db="EMBL/GenBank/DDBJ databases">
        <authorList>
            <person name="Amaro Gonzalez C."/>
        </authorList>
    </citation>
    <scope>NUCLEOTIDE SEQUENCE</scope>
</reference>
<name>A0A0E9VJ16_ANGAN</name>
<accession>A0A0E9VJ16</accession>
<evidence type="ECO:0000313" key="1">
    <source>
        <dbReference type="EMBL" id="JAH78134.1"/>
    </source>
</evidence>
<protein>
    <submittedName>
        <fullName evidence="1">Uncharacterized protein</fullName>
    </submittedName>
</protein>
<dbReference type="EMBL" id="GBXM01030443">
    <property type="protein sequence ID" value="JAH78134.1"/>
    <property type="molecule type" value="Transcribed_RNA"/>
</dbReference>